<evidence type="ECO:0000256" key="11">
    <source>
        <dbReference type="ARBA" id="ARBA00022833"/>
    </source>
</evidence>
<dbReference type="PANTHER" id="PTHR11685">
    <property type="entry name" value="RBR FAMILY RING FINGER AND IBR DOMAIN-CONTAINING"/>
    <property type="match status" value="1"/>
</dbReference>
<comment type="similarity">
    <text evidence="4">Belongs to the RBR family. Ariadne subfamily.</text>
</comment>
<comment type="function">
    <text evidence="3">Might act as an E3 ubiquitin-protein ligase, or as part of E3 complex, which accepts ubiquitin from specific E2 ubiquitin-conjugating enzymes and then transfers it to substrates.</text>
</comment>
<evidence type="ECO:0000256" key="13">
    <source>
        <dbReference type="SAM" id="MobiDB-lite"/>
    </source>
</evidence>
<dbReference type="InterPro" id="IPR044066">
    <property type="entry name" value="TRIAD_supradom"/>
</dbReference>
<evidence type="ECO:0000256" key="6">
    <source>
        <dbReference type="ARBA" id="ARBA00022679"/>
    </source>
</evidence>
<evidence type="ECO:0000256" key="4">
    <source>
        <dbReference type="ARBA" id="ARBA00005884"/>
    </source>
</evidence>
<name>A0AAV1D0Y3_OLDCO</name>
<dbReference type="AlphaFoldDB" id="A0AAV1D0Y3"/>
<evidence type="ECO:0000256" key="2">
    <source>
        <dbReference type="ARBA" id="ARBA00001947"/>
    </source>
</evidence>
<dbReference type="GO" id="GO:0061630">
    <property type="term" value="F:ubiquitin protein ligase activity"/>
    <property type="evidence" value="ECO:0007669"/>
    <property type="project" value="UniProtKB-EC"/>
</dbReference>
<organism evidence="16 17">
    <name type="scientific">Oldenlandia corymbosa var. corymbosa</name>
    <dbReference type="NCBI Taxonomy" id="529605"/>
    <lineage>
        <taxon>Eukaryota</taxon>
        <taxon>Viridiplantae</taxon>
        <taxon>Streptophyta</taxon>
        <taxon>Embryophyta</taxon>
        <taxon>Tracheophyta</taxon>
        <taxon>Spermatophyta</taxon>
        <taxon>Magnoliopsida</taxon>
        <taxon>eudicotyledons</taxon>
        <taxon>Gunneridae</taxon>
        <taxon>Pentapetalae</taxon>
        <taxon>asterids</taxon>
        <taxon>lamiids</taxon>
        <taxon>Gentianales</taxon>
        <taxon>Rubiaceae</taxon>
        <taxon>Rubioideae</taxon>
        <taxon>Spermacoceae</taxon>
        <taxon>Hedyotis-Oldenlandia complex</taxon>
        <taxon>Oldenlandia</taxon>
    </lineage>
</organism>
<keyword evidence="6" id="KW-0808">Transferase</keyword>
<feature type="domain" description="RING-type" evidence="14">
    <location>
        <begin position="266"/>
        <end position="316"/>
    </location>
</feature>
<keyword evidence="8" id="KW-0677">Repeat</keyword>
<feature type="compositionally biased region" description="Basic and acidic residues" evidence="13">
    <location>
        <begin position="163"/>
        <end position="173"/>
    </location>
</feature>
<comment type="catalytic activity">
    <reaction evidence="1">
        <text>[E2 ubiquitin-conjugating enzyme]-S-ubiquitinyl-L-cysteine + [acceptor protein]-L-lysine = [E2 ubiquitin-conjugating enzyme]-L-cysteine + [acceptor protein]-N(6)-ubiquitinyl-L-lysine.</text>
        <dbReference type="EC" id="2.3.2.31"/>
    </reaction>
</comment>
<evidence type="ECO:0000256" key="9">
    <source>
        <dbReference type="ARBA" id="ARBA00022771"/>
    </source>
</evidence>
<feature type="compositionally biased region" description="Basic and acidic residues" evidence="13">
    <location>
        <begin position="54"/>
        <end position="75"/>
    </location>
</feature>
<evidence type="ECO:0000256" key="8">
    <source>
        <dbReference type="ARBA" id="ARBA00022737"/>
    </source>
</evidence>
<dbReference type="PROSITE" id="PS50089">
    <property type="entry name" value="ZF_RING_2"/>
    <property type="match status" value="1"/>
</dbReference>
<dbReference type="PROSITE" id="PS00518">
    <property type="entry name" value="ZF_RING_1"/>
    <property type="match status" value="1"/>
</dbReference>
<keyword evidence="10" id="KW-0833">Ubl conjugation pathway</keyword>
<evidence type="ECO:0000313" key="17">
    <source>
        <dbReference type="Proteomes" id="UP001161247"/>
    </source>
</evidence>
<comment type="cofactor">
    <cofactor evidence="2">
        <name>Zn(2+)</name>
        <dbReference type="ChEBI" id="CHEBI:29105"/>
    </cofactor>
</comment>
<protein>
    <recommendedName>
        <fullName evidence="5">RBR-type E3 ubiquitin transferase</fullName>
        <ecNumber evidence="5">2.3.2.31</ecNumber>
    </recommendedName>
</protein>
<dbReference type="EC" id="2.3.2.31" evidence="5"/>
<proteinExistence type="inferred from homology"/>
<feature type="domain" description="RING-type" evidence="15">
    <location>
        <begin position="262"/>
        <end position="445"/>
    </location>
</feature>
<dbReference type="InterPro" id="IPR013083">
    <property type="entry name" value="Znf_RING/FYVE/PHD"/>
</dbReference>
<feature type="compositionally biased region" description="Acidic residues" evidence="13">
    <location>
        <begin position="42"/>
        <end position="53"/>
    </location>
</feature>
<evidence type="ECO:0000256" key="3">
    <source>
        <dbReference type="ARBA" id="ARBA00003976"/>
    </source>
</evidence>
<evidence type="ECO:0000256" key="7">
    <source>
        <dbReference type="ARBA" id="ARBA00022723"/>
    </source>
</evidence>
<dbReference type="Pfam" id="PF01485">
    <property type="entry name" value="IBR"/>
    <property type="match status" value="1"/>
</dbReference>
<keyword evidence="11" id="KW-0862">Zinc</keyword>
<dbReference type="SUPFAM" id="SSF57850">
    <property type="entry name" value="RING/U-box"/>
    <property type="match status" value="2"/>
</dbReference>
<dbReference type="EMBL" id="OX459121">
    <property type="protein sequence ID" value="CAI9101183.1"/>
    <property type="molecule type" value="Genomic_DNA"/>
</dbReference>
<keyword evidence="9 12" id="KW-0863">Zinc-finger</keyword>
<evidence type="ECO:0000256" key="5">
    <source>
        <dbReference type="ARBA" id="ARBA00012251"/>
    </source>
</evidence>
<evidence type="ECO:0000313" key="16">
    <source>
        <dbReference type="EMBL" id="CAI9101183.1"/>
    </source>
</evidence>
<accession>A0AAV1D0Y3</accession>
<evidence type="ECO:0000256" key="10">
    <source>
        <dbReference type="ARBA" id="ARBA00022786"/>
    </source>
</evidence>
<dbReference type="InterPro" id="IPR002867">
    <property type="entry name" value="IBR_dom"/>
</dbReference>
<dbReference type="InterPro" id="IPR001841">
    <property type="entry name" value="Znf_RING"/>
</dbReference>
<dbReference type="InterPro" id="IPR031127">
    <property type="entry name" value="E3_UB_ligase_RBR"/>
</dbReference>
<dbReference type="Proteomes" id="UP001161247">
    <property type="component" value="Chromosome 4"/>
</dbReference>
<sequence length="445" mass="50531">MGHEYNIDYWRWEEGDSDEEAKNRKIPSKGFGGLHANNYPAADDDDEDEDDDALWAKEGHDLDFSDAGLNKRDPGEAMEVDSLNLSTSSFCRRRASTSHDQGNQMRNSIRGDNLIPPMAFSSRASSAQGRPLSTRASPSYDQGNKQRSPPISSGSNHHNPSNVDKEDSPHAMDGDDDDDDETDEYAKEFQLALYEQSLLDDDEFERNMQLAINQSLQTSDRPDLKQKGVCKSDPLKKLDSHCFKEELKRFGMGASGNRGEPMASLCVICGDDKSTGNMKKGPNCSHFFCPGCINAYVWEKMEGQIENMESTTAKCPHKDCREILSAKQCREFLITPELLKGYVQNENRLTRLLAVPKYFKCPFEDCSRPILDDELCFKIRACSFCSRIFCMICKRPWHLGLTCAESRNLIEEQRRKERLLAYMMELRKNLGVEDLYFSGPRNLLD</sequence>
<keyword evidence="17" id="KW-1185">Reference proteome</keyword>
<evidence type="ECO:0000256" key="1">
    <source>
        <dbReference type="ARBA" id="ARBA00001798"/>
    </source>
</evidence>
<reference evidence="16" key="1">
    <citation type="submission" date="2023-03" db="EMBL/GenBank/DDBJ databases">
        <authorList>
            <person name="Julca I."/>
        </authorList>
    </citation>
    <scope>NUCLEOTIDE SEQUENCE</scope>
</reference>
<keyword evidence="7" id="KW-0479">Metal-binding</keyword>
<evidence type="ECO:0000259" key="14">
    <source>
        <dbReference type="PROSITE" id="PS50089"/>
    </source>
</evidence>
<gene>
    <name evidence="16" type="ORF">OLC1_LOCUS10834</name>
</gene>
<dbReference type="Gene3D" id="3.30.40.10">
    <property type="entry name" value="Zinc/RING finger domain, C3HC4 (zinc finger)"/>
    <property type="match status" value="1"/>
</dbReference>
<evidence type="ECO:0000259" key="15">
    <source>
        <dbReference type="PROSITE" id="PS51873"/>
    </source>
</evidence>
<evidence type="ECO:0000256" key="12">
    <source>
        <dbReference type="PROSITE-ProRule" id="PRU00175"/>
    </source>
</evidence>
<dbReference type="GO" id="GO:0008270">
    <property type="term" value="F:zinc ion binding"/>
    <property type="evidence" value="ECO:0007669"/>
    <property type="project" value="UniProtKB-KW"/>
</dbReference>
<feature type="region of interest" description="Disordered" evidence="13">
    <location>
        <begin position="13"/>
        <end position="182"/>
    </location>
</feature>
<feature type="compositionally biased region" description="Polar residues" evidence="13">
    <location>
        <begin position="98"/>
        <end position="107"/>
    </location>
</feature>
<dbReference type="GO" id="GO:0016567">
    <property type="term" value="P:protein ubiquitination"/>
    <property type="evidence" value="ECO:0007669"/>
    <property type="project" value="InterPro"/>
</dbReference>
<dbReference type="InterPro" id="IPR017907">
    <property type="entry name" value="Znf_RING_CS"/>
</dbReference>
<dbReference type="PROSITE" id="PS51873">
    <property type="entry name" value="TRIAD"/>
    <property type="match status" value="1"/>
</dbReference>
<feature type="compositionally biased region" description="Polar residues" evidence="13">
    <location>
        <begin position="134"/>
        <end position="162"/>
    </location>
</feature>